<dbReference type="InterPro" id="IPR050229">
    <property type="entry name" value="GlpE_sulfurtransferase"/>
</dbReference>
<dbReference type="SUPFAM" id="SSF52821">
    <property type="entry name" value="Rhodanese/Cell cycle control phosphatase"/>
    <property type="match status" value="1"/>
</dbReference>
<dbReference type="SUPFAM" id="SSF57662">
    <property type="entry name" value="Ferredoxin thioredoxin reductase (FTR), catalytic beta chain"/>
    <property type="match status" value="1"/>
</dbReference>
<dbReference type="InterPro" id="IPR036644">
    <property type="entry name" value="FTR_bsu_sf"/>
</dbReference>
<evidence type="ECO:0000259" key="1">
    <source>
        <dbReference type="PROSITE" id="PS50206"/>
    </source>
</evidence>
<dbReference type="PANTHER" id="PTHR43031">
    <property type="entry name" value="FAD-DEPENDENT OXIDOREDUCTASE"/>
    <property type="match status" value="1"/>
</dbReference>
<organism evidence="2">
    <name type="scientific">hydrothermal vent metagenome</name>
    <dbReference type="NCBI Taxonomy" id="652676"/>
    <lineage>
        <taxon>unclassified sequences</taxon>
        <taxon>metagenomes</taxon>
        <taxon>ecological metagenomes</taxon>
    </lineage>
</organism>
<dbReference type="Gene3D" id="3.40.250.10">
    <property type="entry name" value="Rhodanese-like domain"/>
    <property type="match status" value="1"/>
</dbReference>
<dbReference type="Gene3D" id="3.90.460.10">
    <property type="entry name" value="Ferredoxin thioredoxin reductase catalytic beta subunit"/>
    <property type="match status" value="1"/>
</dbReference>
<dbReference type="Pfam" id="PF00581">
    <property type="entry name" value="Rhodanese"/>
    <property type="match status" value="1"/>
</dbReference>
<dbReference type="SMART" id="SM00450">
    <property type="entry name" value="RHOD"/>
    <property type="match status" value="1"/>
</dbReference>
<dbReference type="GO" id="GO:0016730">
    <property type="term" value="F:oxidoreductase activity, acting on iron-sulfur proteins as donors"/>
    <property type="evidence" value="ECO:0007669"/>
    <property type="project" value="InterPro"/>
</dbReference>
<name>A0A1W1BF64_9ZZZZ</name>
<dbReference type="InterPro" id="IPR001763">
    <property type="entry name" value="Rhodanese-like_dom"/>
</dbReference>
<dbReference type="AlphaFoldDB" id="A0A1W1BF64"/>
<feature type="domain" description="Rhodanese" evidence="1">
    <location>
        <begin position="157"/>
        <end position="245"/>
    </location>
</feature>
<accession>A0A1W1BF64</accession>
<protein>
    <submittedName>
        <fullName evidence="2">Rubredoxin</fullName>
    </submittedName>
</protein>
<sequence>MSIIKIDMNSPEFIAEMEKTVKFTDKVCKQFGWVYNPQEDVNEGVQMGLARNKMMYNKRFCPCFMVDTSGEKPKSVDDRVCPCKPAIEREIPEDGVCHCGIFCTPEFAEKKKVELGMEEVTHTHSRGLSKEECEMLVNKDELDGDELASLLEARDLGMVDFTLVDVREDMEWRMGHIKGADKLIPTSSFFQTWEAANLAKDAHIILYCHVGSRSAHVARILTDNGYTKIGNLTNGIVSYGGEIER</sequence>
<dbReference type="EMBL" id="FPHH01000017">
    <property type="protein sequence ID" value="SFV52135.1"/>
    <property type="molecule type" value="Genomic_DNA"/>
</dbReference>
<dbReference type="CDD" id="cd00158">
    <property type="entry name" value="RHOD"/>
    <property type="match status" value="1"/>
</dbReference>
<dbReference type="PROSITE" id="PS50206">
    <property type="entry name" value="RHODANESE_3"/>
    <property type="match status" value="1"/>
</dbReference>
<reference evidence="2" key="1">
    <citation type="submission" date="2016-10" db="EMBL/GenBank/DDBJ databases">
        <authorList>
            <person name="de Groot N.N."/>
        </authorList>
    </citation>
    <scope>NUCLEOTIDE SEQUENCE</scope>
</reference>
<evidence type="ECO:0000313" key="2">
    <source>
        <dbReference type="EMBL" id="SFV52135.1"/>
    </source>
</evidence>
<proteinExistence type="predicted"/>
<gene>
    <name evidence="2" type="ORF">MNB_SM-5-108</name>
</gene>
<dbReference type="InterPro" id="IPR004209">
    <property type="entry name" value="FTR_bsu"/>
</dbReference>
<dbReference type="PANTHER" id="PTHR43031:SF1">
    <property type="entry name" value="PYRIDINE NUCLEOTIDE-DISULPHIDE OXIDOREDUCTASE"/>
    <property type="match status" value="1"/>
</dbReference>
<dbReference type="InterPro" id="IPR036873">
    <property type="entry name" value="Rhodanese-like_dom_sf"/>
</dbReference>
<dbReference type="Pfam" id="PF02943">
    <property type="entry name" value="FeThRed_B"/>
    <property type="match status" value="1"/>
</dbReference>